<protein>
    <submittedName>
        <fullName evidence="1">Uncharacterized protein</fullName>
    </submittedName>
</protein>
<reference evidence="1 2" key="1">
    <citation type="journal article" date="2012" name="J. Bacteriol.">
        <title>Genome sequence of Rhizobium grahamii CCGE502, a broad-host-range symbiont with low nodulation competitiveness in Phaseolus vulgaris.</title>
        <authorList>
            <person name="Althabegoiti M.J."/>
            <person name="Lozano L."/>
            <person name="Torres-Tejerizo G."/>
            <person name="Ormeno-Orrillo E."/>
            <person name="Rogel M.A."/>
            <person name="Gonzalez V."/>
            <person name="Martinez-Romero E."/>
        </authorList>
    </citation>
    <scope>NUCLEOTIDE SEQUENCE [LARGE SCALE GENOMIC DNA]</scope>
    <source>
        <strain evidence="1 2">CCGE 502</strain>
    </source>
</reference>
<dbReference type="Proteomes" id="UP000014411">
    <property type="component" value="Unassembled WGS sequence"/>
</dbReference>
<sequence length="101" mass="11457">MLLAPDVFQAKVLFARRMMAIHPTCRGLLAPDANPSPTLDEDIKIEELLIFPIRLRGSEECSPMQERHKVGQKYSVTDFRFTVTYLLDGPATWLDALIVAR</sequence>
<comment type="caution">
    <text evidence="1">The sequence shown here is derived from an EMBL/GenBank/DDBJ whole genome shotgun (WGS) entry which is preliminary data.</text>
</comment>
<evidence type="ECO:0000313" key="1">
    <source>
        <dbReference type="EMBL" id="EPE95175.1"/>
    </source>
</evidence>
<organism evidence="1 2">
    <name type="scientific">Rhizobium grahamii CCGE 502</name>
    <dbReference type="NCBI Taxonomy" id="990285"/>
    <lineage>
        <taxon>Bacteria</taxon>
        <taxon>Pseudomonadati</taxon>
        <taxon>Pseudomonadota</taxon>
        <taxon>Alphaproteobacteria</taxon>
        <taxon>Hyphomicrobiales</taxon>
        <taxon>Rhizobiaceae</taxon>
        <taxon>Rhizobium/Agrobacterium group</taxon>
        <taxon>Rhizobium</taxon>
    </lineage>
</organism>
<evidence type="ECO:0000313" key="2">
    <source>
        <dbReference type="Proteomes" id="UP000014411"/>
    </source>
</evidence>
<accession>S3HAH5</accession>
<dbReference type="EMBL" id="AEYE02000031">
    <property type="protein sequence ID" value="EPE95175.1"/>
    <property type="molecule type" value="Genomic_DNA"/>
</dbReference>
<dbReference type="STRING" id="990285.RGCCGE502_24843"/>
<name>S3HAH5_9HYPH</name>
<dbReference type="AlphaFoldDB" id="S3HAH5"/>
<gene>
    <name evidence="1" type="ORF">RGCCGE502_24843</name>
</gene>
<keyword evidence="2" id="KW-1185">Reference proteome</keyword>
<dbReference type="HOGENOM" id="CLU_2289349_0_0_5"/>
<proteinExistence type="predicted"/>